<evidence type="ECO:0000256" key="2">
    <source>
        <dbReference type="SAM" id="Phobius"/>
    </source>
</evidence>
<dbReference type="Proteomes" id="UP000295818">
    <property type="component" value="Unassembled WGS sequence"/>
</dbReference>
<feature type="transmembrane region" description="Helical" evidence="2">
    <location>
        <begin position="28"/>
        <end position="50"/>
    </location>
</feature>
<reference evidence="3 4" key="1">
    <citation type="journal article" date="2015" name="Stand. Genomic Sci.">
        <title>Genomic Encyclopedia of Bacterial and Archaeal Type Strains, Phase III: the genomes of soil and plant-associated and newly described type strains.</title>
        <authorList>
            <person name="Whitman W.B."/>
            <person name="Woyke T."/>
            <person name="Klenk H.P."/>
            <person name="Zhou Y."/>
            <person name="Lilburn T.G."/>
            <person name="Beck B.J."/>
            <person name="De Vos P."/>
            <person name="Vandamme P."/>
            <person name="Eisen J.A."/>
            <person name="Garrity G."/>
            <person name="Hugenholtz P."/>
            <person name="Kyrpides N.C."/>
        </authorList>
    </citation>
    <scope>NUCLEOTIDE SEQUENCE [LARGE SCALE GENOMIC DNA]</scope>
    <source>
        <strain evidence="3 4">VKM Ac-2538</strain>
    </source>
</reference>
<keyword evidence="4" id="KW-1185">Reference proteome</keyword>
<feature type="transmembrane region" description="Helical" evidence="2">
    <location>
        <begin position="121"/>
        <end position="141"/>
    </location>
</feature>
<keyword evidence="2" id="KW-1133">Transmembrane helix</keyword>
<organism evidence="3 4">
    <name type="scientific">Kribbella orskensis</name>
    <dbReference type="NCBI Taxonomy" id="2512216"/>
    <lineage>
        <taxon>Bacteria</taxon>
        <taxon>Bacillati</taxon>
        <taxon>Actinomycetota</taxon>
        <taxon>Actinomycetes</taxon>
        <taxon>Propionibacteriales</taxon>
        <taxon>Kribbellaceae</taxon>
        <taxon>Kribbella</taxon>
    </lineage>
</organism>
<evidence type="ECO:0000256" key="1">
    <source>
        <dbReference type="SAM" id="MobiDB-lite"/>
    </source>
</evidence>
<feature type="compositionally biased region" description="Basic and acidic residues" evidence="1">
    <location>
        <begin position="1"/>
        <end position="17"/>
    </location>
</feature>
<comment type="caution">
    <text evidence="3">The sequence shown here is derived from an EMBL/GenBank/DDBJ whole genome shotgun (WGS) entry which is preliminary data.</text>
</comment>
<evidence type="ECO:0000313" key="3">
    <source>
        <dbReference type="EMBL" id="TCO31699.1"/>
    </source>
</evidence>
<feature type="transmembrane region" description="Helical" evidence="2">
    <location>
        <begin position="96"/>
        <end position="115"/>
    </location>
</feature>
<dbReference type="EMBL" id="SLWM01000001">
    <property type="protein sequence ID" value="TCO31699.1"/>
    <property type="molecule type" value="Genomic_DNA"/>
</dbReference>
<sequence length="339" mass="36139">MFKESEIDYEGVRDPGDMPRPGPARWSGVLWLGLAGAVAAALPVTGVVMWSERTPGDRVRAFEAAVVAVLGLLVAVPVLISRLRSVRESWPRHPKAALAAVFVADAAAMLVLTWVLPFRAGLLSCLLYCAPALLVSAAALLRSRTAVLMAAVGLAALFSLAAPLQVLQQHVATREWARATGLPSRSIAQVVTFPGMTQDPYSWDGRTLTAMFSLPVGPSNAWLGAETAQSGYVDPCGPVLIAEGDASRTATPPCVQEAPNLWYRGTRDDAEGYVLHRSGVTVIVTGGAWSRTNESDTAYAAERRAGLRRVVLGARTATDADLWTRSRLPHPTLLGLLLL</sequence>
<protein>
    <submittedName>
        <fullName evidence="3">Uncharacterized protein</fullName>
    </submittedName>
</protein>
<accession>A0ABY2BUJ1</accession>
<feature type="transmembrane region" description="Helical" evidence="2">
    <location>
        <begin position="146"/>
        <end position="164"/>
    </location>
</feature>
<keyword evidence="2" id="KW-0812">Transmembrane</keyword>
<keyword evidence="2" id="KW-0472">Membrane</keyword>
<gene>
    <name evidence="3" type="ORF">EV644_101341</name>
</gene>
<evidence type="ECO:0000313" key="4">
    <source>
        <dbReference type="Proteomes" id="UP000295818"/>
    </source>
</evidence>
<feature type="region of interest" description="Disordered" evidence="1">
    <location>
        <begin position="1"/>
        <end position="20"/>
    </location>
</feature>
<proteinExistence type="predicted"/>
<feature type="transmembrane region" description="Helical" evidence="2">
    <location>
        <begin position="62"/>
        <end position="84"/>
    </location>
</feature>
<name>A0ABY2BUJ1_9ACTN</name>